<keyword evidence="4" id="KW-1185">Reference proteome</keyword>
<feature type="region of interest" description="Disordered" evidence="1">
    <location>
        <begin position="55"/>
        <end position="315"/>
    </location>
</feature>
<evidence type="ECO:0000313" key="3">
    <source>
        <dbReference type="EMBL" id="EYU17677.1"/>
    </source>
</evidence>
<feature type="compositionally biased region" description="Basic and acidic residues" evidence="1">
    <location>
        <begin position="208"/>
        <end position="217"/>
    </location>
</feature>
<dbReference type="Pfam" id="PF13921">
    <property type="entry name" value="Myb_DNA-bind_6"/>
    <property type="match status" value="1"/>
</dbReference>
<accession>A0A022PN87</accession>
<reference evidence="3 4" key="1">
    <citation type="journal article" date="2013" name="Proc. Natl. Acad. Sci. U.S.A.">
        <title>Fine-scale variation in meiotic recombination in Mimulus inferred from population shotgun sequencing.</title>
        <authorList>
            <person name="Hellsten U."/>
            <person name="Wright K.M."/>
            <person name="Jenkins J."/>
            <person name="Shu S."/>
            <person name="Yuan Y."/>
            <person name="Wessler S.R."/>
            <person name="Schmutz J."/>
            <person name="Willis J.H."/>
            <person name="Rokhsar D.S."/>
        </authorList>
    </citation>
    <scope>NUCLEOTIDE SEQUENCE [LARGE SCALE GENOMIC DNA]</scope>
    <source>
        <strain evidence="4">cv. DUN x IM62</strain>
    </source>
</reference>
<dbReference type="SMART" id="SM00717">
    <property type="entry name" value="SANT"/>
    <property type="match status" value="3"/>
</dbReference>
<dbReference type="STRING" id="4155.A0A022PN87"/>
<dbReference type="Proteomes" id="UP000030748">
    <property type="component" value="Unassembled WGS sequence"/>
</dbReference>
<feature type="compositionally biased region" description="Basic and acidic residues" evidence="1">
    <location>
        <begin position="160"/>
        <end position="173"/>
    </location>
</feature>
<sequence>MDEECVAENVTRKIEKRAKKKSNKCKRSEENTIGMQEGRGIVTVKAIEHVQISEKEDVTEMERVRKRDKEKKKNKEIEIKKGAGESEQTAAYGEESSGDAVDNAVKKRKKREKDKNRNGMFETGINKEVEGKESKRWSEGESVSGTTCSKERKTKKPKRNHDNGDSEKEKEDGNEVGTRKQNSKIPVERKKRKKEKIVSEDDNCWQESSDKAKHVEGDLSSMQKENKKKKKSKERESFNADSVDKHTINDDTQIDGVEYGNKRKKKKKAELVENSSDDARDTQVEYASKGKKRKTKTVENDSDDRISDTNDENRNVKQDDLVRGKRFTLDEDNIVKESVYKYIHERQLGDEGLNMVLNCKKHPEIKGCWREIASAIPYRPYLSIYFRAQVLLRRSVFRKWTPEEYEKILNYHENHDNEWKALADELGEHQKHVRNTWCRIKMRDMNRGRWSQEEYQKLFDLVNVDLRSKVSQVKRSQHGMFRDNISWTMISEQLSTRPQARCCSKWYSQLTSRMVAEGVWADSDDYRLIDALYSLDATCVEDVDWDSLVEERSGIFCRKRWSQMVMHIGQNTRKSFSEQVEILARRYCPSLLEAREAWDSKPYVD</sequence>
<feature type="compositionally biased region" description="Basic and acidic residues" evidence="1">
    <location>
        <begin position="296"/>
        <end position="315"/>
    </location>
</feature>
<organism evidence="3 4">
    <name type="scientific">Erythranthe guttata</name>
    <name type="common">Yellow monkey flower</name>
    <name type="synonym">Mimulus guttatus</name>
    <dbReference type="NCBI Taxonomy" id="4155"/>
    <lineage>
        <taxon>Eukaryota</taxon>
        <taxon>Viridiplantae</taxon>
        <taxon>Streptophyta</taxon>
        <taxon>Embryophyta</taxon>
        <taxon>Tracheophyta</taxon>
        <taxon>Spermatophyta</taxon>
        <taxon>Magnoliopsida</taxon>
        <taxon>eudicotyledons</taxon>
        <taxon>Gunneridae</taxon>
        <taxon>Pentapetalae</taxon>
        <taxon>asterids</taxon>
        <taxon>lamiids</taxon>
        <taxon>Lamiales</taxon>
        <taxon>Phrymaceae</taxon>
        <taxon>Erythranthe</taxon>
    </lineage>
</organism>
<feature type="compositionally biased region" description="Basic and acidic residues" evidence="1">
    <location>
        <begin position="125"/>
        <end position="139"/>
    </location>
</feature>
<dbReference type="InterPro" id="IPR001005">
    <property type="entry name" value="SANT/Myb"/>
</dbReference>
<evidence type="ECO:0000313" key="4">
    <source>
        <dbReference type="Proteomes" id="UP000030748"/>
    </source>
</evidence>
<name>A0A022PN87_ERYGU</name>
<evidence type="ECO:0000259" key="2">
    <source>
        <dbReference type="PROSITE" id="PS50090"/>
    </source>
</evidence>
<dbReference type="EMBL" id="KI632363">
    <property type="protein sequence ID" value="EYU17677.1"/>
    <property type="molecule type" value="Genomic_DNA"/>
</dbReference>
<dbReference type="AlphaFoldDB" id="A0A022PN87"/>
<dbReference type="eggNOG" id="KOG0051">
    <property type="taxonomic scope" value="Eukaryota"/>
</dbReference>
<dbReference type="PANTHER" id="PTHR47430:SF4">
    <property type="entry name" value="GB|AAC33480.1"/>
    <property type="match status" value="1"/>
</dbReference>
<proteinExistence type="predicted"/>
<feature type="domain" description="Myb-like" evidence="2">
    <location>
        <begin position="512"/>
        <end position="565"/>
    </location>
</feature>
<evidence type="ECO:0000256" key="1">
    <source>
        <dbReference type="SAM" id="MobiDB-lite"/>
    </source>
</evidence>
<dbReference type="SUPFAM" id="SSF46689">
    <property type="entry name" value="Homeodomain-like"/>
    <property type="match status" value="1"/>
</dbReference>
<dbReference type="PROSITE" id="PS50090">
    <property type="entry name" value="MYB_LIKE"/>
    <property type="match status" value="3"/>
</dbReference>
<dbReference type="Gene3D" id="1.10.10.60">
    <property type="entry name" value="Homeodomain-like"/>
    <property type="match status" value="2"/>
</dbReference>
<dbReference type="InterPro" id="IPR009057">
    <property type="entry name" value="Homeodomain-like_sf"/>
</dbReference>
<dbReference type="PANTHER" id="PTHR47430">
    <property type="entry name" value="GB|AAC33480.1"/>
    <property type="match status" value="1"/>
</dbReference>
<feature type="domain" description="Myb-like" evidence="2">
    <location>
        <begin position="442"/>
        <end position="510"/>
    </location>
</feature>
<protein>
    <recommendedName>
        <fullName evidence="2">Myb-like domain-containing protein</fullName>
    </recommendedName>
</protein>
<gene>
    <name evidence="3" type="ORF">MIMGU_mgv1a003135mg</name>
</gene>
<feature type="domain" description="Myb-like" evidence="2">
    <location>
        <begin position="399"/>
        <end position="441"/>
    </location>
</feature>
<feature type="compositionally biased region" description="Basic and acidic residues" evidence="1">
    <location>
        <begin position="55"/>
        <end position="84"/>
    </location>
</feature>
<feature type="compositionally biased region" description="Basic and acidic residues" evidence="1">
    <location>
        <begin position="233"/>
        <end position="249"/>
    </location>
</feature>